<dbReference type="OrthoDB" id="5594999at2759"/>
<proteinExistence type="inferred from homology"/>
<evidence type="ECO:0000256" key="3">
    <source>
        <dbReference type="ARBA" id="ARBA00022574"/>
    </source>
</evidence>
<evidence type="ECO:0000256" key="2">
    <source>
        <dbReference type="ARBA" id="ARBA00022490"/>
    </source>
</evidence>
<dbReference type="PROSITE" id="PS50082">
    <property type="entry name" value="WD_REPEATS_2"/>
    <property type="match status" value="1"/>
</dbReference>
<gene>
    <name evidence="9" type="ORF">HOLleu_33626</name>
</gene>
<keyword evidence="10" id="KW-1185">Reference proteome</keyword>
<evidence type="ECO:0000256" key="4">
    <source>
        <dbReference type="ARBA" id="ARBA00022694"/>
    </source>
</evidence>
<dbReference type="AlphaFoldDB" id="A0A9Q0YTQ1"/>
<evidence type="ECO:0000256" key="8">
    <source>
        <dbReference type="PROSITE-ProRule" id="PRU00221"/>
    </source>
</evidence>
<evidence type="ECO:0000256" key="7">
    <source>
        <dbReference type="ARBA" id="ARBA00040154"/>
    </source>
</evidence>
<comment type="similarity">
    <text evidence="6">Belongs to the WD repeat WDR6 family.</text>
</comment>
<name>A0A9Q0YTQ1_HOLLE</name>
<dbReference type="Gene3D" id="2.130.10.10">
    <property type="entry name" value="YVTN repeat-like/Quinoprotein amine dehydrogenase"/>
    <property type="match status" value="4"/>
</dbReference>
<evidence type="ECO:0000256" key="5">
    <source>
        <dbReference type="ARBA" id="ARBA00022737"/>
    </source>
</evidence>
<evidence type="ECO:0000313" key="10">
    <source>
        <dbReference type="Proteomes" id="UP001152320"/>
    </source>
</evidence>
<dbReference type="GO" id="GO:0030488">
    <property type="term" value="P:tRNA methylation"/>
    <property type="evidence" value="ECO:0007669"/>
    <property type="project" value="TreeGrafter"/>
</dbReference>
<keyword evidence="2" id="KW-0963">Cytoplasm</keyword>
<dbReference type="InterPro" id="IPR001680">
    <property type="entry name" value="WD40_rpt"/>
</dbReference>
<dbReference type="Pfam" id="PF00400">
    <property type="entry name" value="WD40"/>
    <property type="match status" value="4"/>
</dbReference>
<reference evidence="9" key="1">
    <citation type="submission" date="2021-10" db="EMBL/GenBank/DDBJ databases">
        <title>Tropical sea cucumber genome reveals ecological adaptation and Cuvierian tubules defense mechanism.</title>
        <authorList>
            <person name="Chen T."/>
        </authorList>
    </citation>
    <scope>NUCLEOTIDE SEQUENCE</scope>
    <source>
        <strain evidence="9">Nanhai2018</strain>
        <tissue evidence="9">Muscle</tissue>
    </source>
</reference>
<keyword evidence="5" id="KW-0677">Repeat</keyword>
<dbReference type="InterPro" id="IPR015943">
    <property type="entry name" value="WD40/YVTN_repeat-like_dom_sf"/>
</dbReference>
<feature type="repeat" description="WD" evidence="8">
    <location>
        <begin position="59"/>
        <end position="100"/>
    </location>
</feature>
<dbReference type="PROSITE" id="PS00678">
    <property type="entry name" value="WD_REPEATS_1"/>
    <property type="match status" value="1"/>
</dbReference>
<keyword evidence="3 8" id="KW-0853">WD repeat</keyword>
<evidence type="ECO:0000256" key="6">
    <source>
        <dbReference type="ARBA" id="ARBA00038255"/>
    </source>
</evidence>
<comment type="subcellular location">
    <subcellularLocation>
        <location evidence="1">Cytoplasm</location>
    </subcellularLocation>
</comment>
<dbReference type="Proteomes" id="UP001152320">
    <property type="component" value="Chromosome 17"/>
</dbReference>
<dbReference type="PANTHER" id="PTHR14344:SF3">
    <property type="entry name" value="WD REPEAT-CONTAINING PROTEIN 6"/>
    <property type="match status" value="1"/>
</dbReference>
<protein>
    <recommendedName>
        <fullName evidence="7">tRNA (34-2'-O)-methyltransferase regulator WDR6</fullName>
    </recommendedName>
</protein>
<dbReference type="GO" id="GO:0005737">
    <property type="term" value="C:cytoplasm"/>
    <property type="evidence" value="ECO:0007669"/>
    <property type="project" value="UniProtKB-SubCell"/>
</dbReference>
<comment type="caution">
    <text evidence="9">The sequence shown here is derived from an EMBL/GenBank/DDBJ whole genome shotgun (WGS) entry which is preliminary data.</text>
</comment>
<dbReference type="PROSITE" id="PS50294">
    <property type="entry name" value="WD_REPEATS_REGION"/>
    <property type="match status" value="1"/>
</dbReference>
<dbReference type="InterPro" id="IPR019775">
    <property type="entry name" value="WD40_repeat_CS"/>
</dbReference>
<evidence type="ECO:0000256" key="1">
    <source>
        <dbReference type="ARBA" id="ARBA00004496"/>
    </source>
</evidence>
<organism evidence="9 10">
    <name type="scientific">Holothuria leucospilota</name>
    <name type="common">Black long sea cucumber</name>
    <name type="synonym">Mertensiothuria leucospilota</name>
    <dbReference type="NCBI Taxonomy" id="206669"/>
    <lineage>
        <taxon>Eukaryota</taxon>
        <taxon>Metazoa</taxon>
        <taxon>Echinodermata</taxon>
        <taxon>Eleutherozoa</taxon>
        <taxon>Echinozoa</taxon>
        <taxon>Holothuroidea</taxon>
        <taxon>Aspidochirotacea</taxon>
        <taxon>Aspidochirotida</taxon>
        <taxon>Holothuriidae</taxon>
        <taxon>Holothuria</taxon>
    </lineage>
</organism>
<dbReference type="InterPro" id="IPR036322">
    <property type="entry name" value="WD40_repeat_dom_sf"/>
</dbReference>
<dbReference type="EMBL" id="JAIZAY010000017">
    <property type="protein sequence ID" value="KAJ8025921.1"/>
    <property type="molecule type" value="Genomic_DNA"/>
</dbReference>
<sequence length="1088" mass="121314">MCVQSVSCEENCILYSAHFIGDTWCDLILAAGVVFNEVVVWSPNGLKNSEGRSLVQGRLKGHEGVIFNIYFNIEKQKLCSVSDDRTIRVWNLQIGHIISSNQPELTLYGHGARVWDARLLANVIVSIGEDACCLIWDYSGNVLKKFTGHKGQNIWSLTVNERLGLVITGGGDASIRLWPLDFKTKGDYITETLDIEAGVKSVLGNERSHDDSGFVPRLLVFLKNQDILIMMQNGTVLGYNLCSKEWRCVLQNDEFQSYCVMQESPDQSHVAVGSIKGSIWLYSVDNGVCLFKEDVYSDCKVLSVCWATENDLFTSGPDGKVIWWKIRNQEDQVKMYRFGDFILPYSRHRWVTSVSLLPGESGFVCGDKRGSVFLYRGQPKKKAEPQEPCHSHIAVHGKTGVSHIHYHDGFTYSAGRNGTYCKYTVTEGWNLQLVNTFKVYKGFDWLERLVFQDSDLLVMGFHSADFVVHNVTSNESIMKVTCGGGHRSWGVTHSSRRTSFAYIKTKQVFVCTMNDAQKSQVILKPDLHGRVIRCITYLGQTELVEGAECAVLATGSEDTLVNINAIILSPGKPCRVFPIHHLQAHISVVCSLACCPSTLQTEDENQSVLLFSSGGRVTIHVWRVTLPSRSTLEAFEKNVCVEHLAFFGTVDNSTRRRHLKKLKESNKEPDPETRYMDVKVLRRKTDDRISIFIAGSDGVLRLFSFCELTRNLVFLSKSASFQCCFLSLHIEDLLSGGEVTPLLCSGGTDGTVRFFDMTSSVRSETSNIRTDTSNIRSETPNIRSEISGIRSETSNITFEAKMEVGPNNIVGNIRTDKLLESEISSQFPSKRALPDNSNGDRTDSFQLRMELYLSGNCSEGEKQETVIHKDGTSSQERIVSSFEPDNINQEGNAVKMSDDVRTCEIETTGKKIPRQLSEIGCNNESEIQFGDVIYSIQEAHQSGINSLAVKQLSDDRLLFASGGDDNSVTVHLLEFRRTGVKLCNLKAVVHDSNCQKFAHAAQITGLCFLDTNTLISCSVDQRFNIWKFQLPSSGNALKVAQSSCNFICIADISGLAAWKNRQGDYYFAISGQGIQIIHLEKRVASSSS</sequence>
<keyword evidence="4" id="KW-0819">tRNA processing</keyword>
<dbReference type="InterPro" id="IPR051973">
    <property type="entry name" value="tRNA_Anticodon_Mtase-Reg"/>
</dbReference>
<dbReference type="SUPFAM" id="SSF50978">
    <property type="entry name" value="WD40 repeat-like"/>
    <property type="match status" value="2"/>
</dbReference>
<dbReference type="SUPFAM" id="SSF69322">
    <property type="entry name" value="Tricorn protease domain 2"/>
    <property type="match status" value="1"/>
</dbReference>
<dbReference type="PANTHER" id="PTHR14344">
    <property type="entry name" value="WD REPEAT PROTEIN"/>
    <property type="match status" value="1"/>
</dbReference>
<dbReference type="SMART" id="SM00320">
    <property type="entry name" value="WD40"/>
    <property type="match status" value="9"/>
</dbReference>
<accession>A0A9Q0YTQ1</accession>
<evidence type="ECO:0000313" key="9">
    <source>
        <dbReference type="EMBL" id="KAJ8025921.1"/>
    </source>
</evidence>